<name>A0A2T0RBD5_9ACTN</name>
<keyword evidence="5 9" id="KW-0812">Transmembrane</keyword>
<evidence type="ECO:0000256" key="7">
    <source>
        <dbReference type="ARBA" id="ARBA00022989"/>
    </source>
</evidence>
<dbReference type="EMBL" id="PVZF01000001">
    <property type="protein sequence ID" value="PRY18486.1"/>
    <property type="molecule type" value="Genomic_DNA"/>
</dbReference>
<dbReference type="Pfam" id="PF00528">
    <property type="entry name" value="BPD_transp_1"/>
    <property type="match status" value="1"/>
</dbReference>
<gene>
    <name evidence="11" type="ORF">CLV37_101731</name>
</gene>
<sequence>MQVVVDNLDVFGRGIWGTVTLFFWATLGSLVLGTVLAVFRIAPSAALRAFGTTYVNVFRNTPLTLIIVFCVLCLPTLGITFGVGTATQYRLYAVLALVAYTSTFVCEAVRSGINTVPVGQAEAARAIGLPFTGVLRLVVLPQAFRAVVPPLGSVLNALLKNTSVASAASNFELISGLRNLVEQNGNAVISVLIGITVAYALLAGVLFAGVGLLERASARNGARA</sequence>
<dbReference type="GO" id="GO:0022857">
    <property type="term" value="F:transmembrane transporter activity"/>
    <property type="evidence" value="ECO:0007669"/>
    <property type="project" value="InterPro"/>
</dbReference>
<evidence type="ECO:0000256" key="8">
    <source>
        <dbReference type="ARBA" id="ARBA00023136"/>
    </source>
</evidence>
<dbReference type="AlphaFoldDB" id="A0A2T0RBD5"/>
<feature type="transmembrane region" description="Helical" evidence="9">
    <location>
        <begin position="89"/>
        <end position="106"/>
    </location>
</feature>
<evidence type="ECO:0000256" key="9">
    <source>
        <dbReference type="RuleBase" id="RU363032"/>
    </source>
</evidence>
<comment type="subcellular location">
    <subcellularLocation>
        <location evidence="1 9">Cell membrane</location>
        <topology evidence="1 9">Multi-pass membrane protein</topology>
    </subcellularLocation>
</comment>
<dbReference type="Proteomes" id="UP000238083">
    <property type="component" value="Unassembled WGS sequence"/>
</dbReference>
<protein>
    <submittedName>
        <fullName evidence="11">Amino acid ABC transporter membrane protein 1 (PAAT family)</fullName>
    </submittedName>
</protein>
<feature type="transmembrane region" description="Helical" evidence="9">
    <location>
        <begin position="187"/>
        <end position="213"/>
    </location>
</feature>
<dbReference type="PROSITE" id="PS50928">
    <property type="entry name" value="ABC_TM1"/>
    <property type="match status" value="1"/>
</dbReference>
<organism evidence="11 12">
    <name type="scientific">Kineococcus rhizosphaerae</name>
    <dbReference type="NCBI Taxonomy" id="559628"/>
    <lineage>
        <taxon>Bacteria</taxon>
        <taxon>Bacillati</taxon>
        <taxon>Actinomycetota</taxon>
        <taxon>Actinomycetes</taxon>
        <taxon>Kineosporiales</taxon>
        <taxon>Kineosporiaceae</taxon>
        <taxon>Kineococcus</taxon>
    </lineage>
</organism>
<dbReference type="PANTHER" id="PTHR30614:SF37">
    <property type="entry name" value="AMINO-ACID ABC TRANSPORTER PERMEASE PROTEIN YHDX-RELATED"/>
    <property type="match status" value="1"/>
</dbReference>
<comment type="similarity">
    <text evidence="2">Belongs to the binding-protein-dependent transport system permease family. HisMQ subfamily.</text>
</comment>
<evidence type="ECO:0000313" key="12">
    <source>
        <dbReference type="Proteomes" id="UP000238083"/>
    </source>
</evidence>
<keyword evidence="12" id="KW-1185">Reference proteome</keyword>
<keyword evidence="3 9" id="KW-0813">Transport</keyword>
<evidence type="ECO:0000259" key="10">
    <source>
        <dbReference type="PROSITE" id="PS50928"/>
    </source>
</evidence>
<feature type="domain" description="ABC transmembrane type-1" evidence="10">
    <location>
        <begin position="15"/>
        <end position="214"/>
    </location>
</feature>
<dbReference type="OrthoDB" id="3181282at2"/>
<keyword evidence="4" id="KW-1003">Cell membrane</keyword>
<accession>A0A2T0RBD5</accession>
<evidence type="ECO:0000313" key="11">
    <source>
        <dbReference type="EMBL" id="PRY18486.1"/>
    </source>
</evidence>
<feature type="transmembrane region" description="Helical" evidence="9">
    <location>
        <begin position="21"/>
        <end position="42"/>
    </location>
</feature>
<dbReference type="NCBIfam" id="TIGR01726">
    <property type="entry name" value="HEQRo_perm_3TM"/>
    <property type="match status" value="1"/>
</dbReference>
<evidence type="ECO:0000256" key="1">
    <source>
        <dbReference type="ARBA" id="ARBA00004651"/>
    </source>
</evidence>
<dbReference type="InterPro" id="IPR010065">
    <property type="entry name" value="AA_ABC_transptr_permease_3TM"/>
</dbReference>
<evidence type="ECO:0000256" key="2">
    <source>
        <dbReference type="ARBA" id="ARBA00010072"/>
    </source>
</evidence>
<dbReference type="InterPro" id="IPR000515">
    <property type="entry name" value="MetI-like"/>
</dbReference>
<evidence type="ECO:0000256" key="4">
    <source>
        <dbReference type="ARBA" id="ARBA00022475"/>
    </source>
</evidence>
<feature type="transmembrane region" description="Helical" evidence="9">
    <location>
        <begin position="63"/>
        <end position="83"/>
    </location>
</feature>
<proteinExistence type="inferred from homology"/>
<dbReference type="GO" id="GO:0006865">
    <property type="term" value="P:amino acid transport"/>
    <property type="evidence" value="ECO:0007669"/>
    <property type="project" value="UniProtKB-KW"/>
</dbReference>
<evidence type="ECO:0000256" key="3">
    <source>
        <dbReference type="ARBA" id="ARBA00022448"/>
    </source>
</evidence>
<dbReference type="PANTHER" id="PTHR30614">
    <property type="entry name" value="MEMBRANE COMPONENT OF AMINO ACID ABC TRANSPORTER"/>
    <property type="match status" value="1"/>
</dbReference>
<dbReference type="SUPFAM" id="SSF161098">
    <property type="entry name" value="MetI-like"/>
    <property type="match status" value="1"/>
</dbReference>
<dbReference type="Gene3D" id="1.10.3720.10">
    <property type="entry name" value="MetI-like"/>
    <property type="match status" value="1"/>
</dbReference>
<dbReference type="GO" id="GO:0043190">
    <property type="term" value="C:ATP-binding cassette (ABC) transporter complex"/>
    <property type="evidence" value="ECO:0007669"/>
    <property type="project" value="InterPro"/>
</dbReference>
<dbReference type="InterPro" id="IPR035906">
    <property type="entry name" value="MetI-like_sf"/>
</dbReference>
<evidence type="ECO:0000256" key="5">
    <source>
        <dbReference type="ARBA" id="ARBA00022692"/>
    </source>
</evidence>
<keyword evidence="7 9" id="KW-1133">Transmembrane helix</keyword>
<keyword evidence="6" id="KW-0029">Amino-acid transport</keyword>
<dbReference type="CDD" id="cd06261">
    <property type="entry name" value="TM_PBP2"/>
    <property type="match status" value="1"/>
</dbReference>
<comment type="caution">
    <text evidence="11">The sequence shown here is derived from an EMBL/GenBank/DDBJ whole genome shotgun (WGS) entry which is preliminary data.</text>
</comment>
<reference evidence="11 12" key="1">
    <citation type="submission" date="2018-03" db="EMBL/GenBank/DDBJ databases">
        <title>Genomic Encyclopedia of Archaeal and Bacterial Type Strains, Phase II (KMG-II): from individual species to whole genera.</title>
        <authorList>
            <person name="Goeker M."/>
        </authorList>
    </citation>
    <scope>NUCLEOTIDE SEQUENCE [LARGE SCALE GENOMIC DNA]</scope>
    <source>
        <strain evidence="11 12">DSM 19711</strain>
    </source>
</reference>
<keyword evidence="8 9" id="KW-0472">Membrane</keyword>
<dbReference type="InterPro" id="IPR043429">
    <property type="entry name" value="ArtM/GltK/GlnP/TcyL/YhdX-like"/>
</dbReference>
<evidence type="ECO:0000256" key="6">
    <source>
        <dbReference type="ARBA" id="ARBA00022970"/>
    </source>
</evidence>
<dbReference type="RefSeq" id="WP_106206978.1">
    <property type="nucleotide sequence ID" value="NZ_PVZF01000001.1"/>
</dbReference>